<feature type="transmembrane region" description="Helical" evidence="1">
    <location>
        <begin position="89"/>
        <end position="113"/>
    </location>
</feature>
<keyword evidence="1" id="KW-0812">Transmembrane</keyword>
<feature type="transmembrane region" description="Helical" evidence="1">
    <location>
        <begin position="7"/>
        <end position="31"/>
    </location>
</feature>
<evidence type="ECO:0000313" key="3">
    <source>
        <dbReference type="Proteomes" id="UP000619260"/>
    </source>
</evidence>
<keyword evidence="3" id="KW-1185">Reference proteome</keyword>
<organism evidence="2 3">
    <name type="scientific">Virgisporangium aliadipatigenens</name>
    <dbReference type="NCBI Taxonomy" id="741659"/>
    <lineage>
        <taxon>Bacteria</taxon>
        <taxon>Bacillati</taxon>
        <taxon>Actinomycetota</taxon>
        <taxon>Actinomycetes</taxon>
        <taxon>Micromonosporales</taxon>
        <taxon>Micromonosporaceae</taxon>
        <taxon>Virgisporangium</taxon>
    </lineage>
</organism>
<accession>A0A8J4DQB0</accession>
<sequence length="118" mass="11764">MSVRVRSFLISLPVIAVLYAAPVVAFVVWVSSLPADGGCAEEDGSACMPSYAGFLIVAIFYGIPALLLGLVVTAIALGVLIAVEIPSGLLAGFVATVAGWVVAVVVVGSLFVVTGGGG</sequence>
<keyword evidence="1" id="KW-1133">Transmembrane helix</keyword>
<dbReference type="RefSeq" id="WP_203898763.1">
    <property type="nucleotide sequence ID" value="NZ_BOPF01000006.1"/>
</dbReference>
<evidence type="ECO:0000313" key="2">
    <source>
        <dbReference type="EMBL" id="GIJ45222.1"/>
    </source>
</evidence>
<dbReference type="EMBL" id="BOPF01000006">
    <property type="protein sequence ID" value="GIJ45222.1"/>
    <property type="molecule type" value="Genomic_DNA"/>
</dbReference>
<feature type="transmembrane region" description="Helical" evidence="1">
    <location>
        <begin position="51"/>
        <end position="82"/>
    </location>
</feature>
<name>A0A8J4DQB0_9ACTN</name>
<evidence type="ECO:0000256" key="1">
    <source>
        <dbReference type="SAM" id="Phobius"/>
    </source>
</evidence>
<comment type="caution">
    <text evidence="2">The sequence shown here is derived from an EMBL/GenBank/DDBJ whole genome shotgun (WGS) entry which is preliminary data.</text>
</comment>
<dbReference type="AlphaFoldDB" id="A0A8J4DQB0"/>
<dbReference type="Proteomes" id="UP000619260">
    <property type="component" value="Unassembled WGS sequence"/>
</dbReference>
<keyword evidence="1" id="KW-0472">Membrane</keyword>
<protein>
    <submittedName>
        <fullName evidence="2">Uncharacterized protein</fullName>
    </submittedName>
</protein>
<proteinExistence type="predicted"/>
<gene>
    <name evidence="2" type="ORF">Val02_21080</name>
</gene>
<reference evidence="2" key="1">
    <citation type="submission" date="2021-01" db="EMBL/GenBank/DDBJ databases">
        <title>Whole genome shotgun sequence of Virgisporangium aliadipatigenens NBRC 105644.</title>
        <authorList>
            <person name="Komaki H."/>
            <person name="Tamura T."/>
        </authorList>
    </citation>
    <scope>NUCLEOTIDE SEQUENCE</scope>
    <source>
        <strain evidence="2">NBRC 105644</strain>
    </source>
</reference>